<evidence type="ECO:0000313" key="2">
    <source>
        <dbReference type="Proteomes" id="UP000826300"/>
    </source>
</evidence>
<proteinExistence type="predicted"/>
<reference evidence="1" key="1">
    <citation type="submission" date="2021-02" db="EMBL/GenBank/DDBJ databases">
        <title>Rhodobacter shimadae sp. nov., an aerobic anoxygenic phototrophic bacterium isolated from a hot spring.</title>
        <authorList>
            <person name="Muramatsu S."/>
            <person name="Haruta S."/>
            <person name="Hirose S."/>
            <person name="Hanada S."/>
        </authorList>
    </citation>
    <scope>NUCLEOTIDE SEQUENCE</scope>
    <source>
        <strain evidence="1">N10</strain>
    </source>
</reference>
<accession>A0A8G0ZXL8</accession>
<sequence>MLTVIHNLKEAASRRSRYWQIRDEIAGMTRREAADIGIFPEDADRIAWEAVYGKAA</sequence>
<keyword evidence="2" id="KW-1185">Reference proteome</keyword>
<name>A0A8G0ZXL8_9RHOB</name>
<evidence type="ECO:0008006" key="3">
    <source>
        <dbReference type="Google" id="ProtNLM"/>
    </source>
</evidence>
<dbReference type="RefSeq" id="WP_220662978.1">
    <property type="nucleotide sequence ID" value="NZ_CP069370.1"/>
</dbReference>
<dbReference type="KEGG" id="nsm:JO391_04400"/>
<dbReference type="AlphaFoldDB" id="A0A8G0ZXL8"/>
<protein>
    <recommendedName>
        <fullName evidence="3">DUF1127 domain-containing protein</fullName>
    </recommendedName>
</protein>
<gene>
    <name evidence="1" type="ORF">JO391_04400</name>
</gene>
<organism evidence="1 2">
    <name type="scientific">Neotabrizicola shimadae</name>
    <dbReference type="NCBI Taxonomy" id="2807096"/>
    <lineage>
        <taxon>Bacteria</taxon>
        <taxon>Pseudomonadati</taxon>
        <taxon>Pseudomonadota</taxon>
        <taxon>Alphaproteobacteria</taxon>
        <taxon>Rhodobacterales</taxon>
        <taxon>Paracoccaceae</taxon>
        <taxon>Neotabrizicola</taxon>
    </lineage>
</organism>
<evidence type="ECO:0000313" key="1">
    <source>
        <dbReference type="EMBL" id="QYZ70761.1"/>
    </source>
</evidence>
<dbReference type="Proteomes" id="UP000826300">
    <property type="component" value="Chromosome"/>
</dbReference>
<dbReference type="EMBL" id="CP069370">
    <property type="protein sequence ID" value="QYZ70761.1"/>
    <property type="molecule type" value="Genomic_DNA"/>
</dbReference>